<sequence length="203" mass="23182">MIILRIGRSPVLWAEVRESSLIGPELVQEMTDKVVLIKEKFKAARDRQKVCDNSKNTLSFEVGQIGDELLLKGDVMEGSLVRKIAEELVELLGLVLHVSNLKRCLADASLHVPLDEIKVDKTLRFVEEPIEISDREVKRLKCSRMVVVKVHLGSKRGKIIDSKILVKVRWNSKRGPEFTWEREDYMKSKYPQLFVGRADESAS</sequence>
<organism evidence="1 2">
    <name type="scientific">Tanacetum coccineum</name>
    <dbReference type="NCBI Taxonomy" id="301880"/>
    <lineage>
        <taxon>Eukaryota</taxon>
        <taxon>Viridiplantae</taxon>
        <taxon>Streptophyta</taxon>
        <taxon>Embryophyta</taxon>
        <taxon>Tracheophyta</taxon>
        <taxon>Spermatophyta</taxon>
        <taxon>Magnoliopsida</taxon>
        <taxon>eudicotyledons</taxon>
        <taxon>Gunneridae</taxon>
        <taxon>Pentapetalae</taxon>
        <taxon>asterids</taxon>
        <taxon>campanulids</taxon>
        <taxon>Asterales</taxon>
        <taxon>Asteraceae</taxon>
        <taxon>Asteroideae</taxon>
        <taxon>Anthemideae</taxon>
        <taxon>Anthemidinae</taxon>
        <taxon>Tanacetum</taxon>
    </lineage>
</organism>
<dbReference type="EMBL" id="BQNB010017216">
    <property type="protein sequence ID" value="GJT60623.1"/>
    <property type="molecule type" value="Genomic_DNA"/>
</dbReference>
<gene>
    <name evidence="1" type="ORF">Tco_1004156</name>
</gene>
<proteinExistence type="predicted"/>
<name>A0ABQ5FCD9_9ASTR</name>
<accession>A0ABQ5FCD9</accession>
<dbReference type="PANTHER" id="PTHR46148">
    <property type="entry name" value="CHROMO DOMAIN-CONTAINING PROTEIN"/>
    <property type="match status" value="1"/>
</dbReference>
<reference evidence="1" key="1">
    <citation type="journal article" date="2022" name="Int. J. Mol. Sci.">
        <title>Draft Genome of Tanacetum Coccineum: Genomic Comparison of Closely Related Tanacetum-Family Plants.</title>
        <authorList>
            <person name="Yamashiro T."/>
            <person name="Shiraishi A."/>
            <person name="Nakayama K."/>
            <person name="Satake H."/>
        </authorList>
    </citation>
    <scope>NUCLEOTIDE SEQUENCE</scope>
</reference>
<protein>
    <recommendedName>
        <fullName evidence="3">Reverse transcriptase domain-containing protein</fullName>
    </recommendedName>
</protein>
<comment type="caution">
    <text evidence="1">The sequence shown here is derived from an EMBL/GenBank/DDBJ whole genome shotgun (WGS) entry which is preliminary data.</text>
</comment>
<dbReference type="Proteomes" id="UP001151760">
    <property type="component" value="Unassembled WGS sequence"/>
</dbReference>
<reference evidence="1" key="2">
    <citation type="submission" date="2022-01" db="EMBL/GenBank/DDBJ databases">
        <authorList>
            <person name="Yamashiro T."/>
            <person name="Shiraishi A."/>
            <person name="Satake H."/>
            <person name="Nakayama K."/>
        </authorList>
    </citation>
    <scope>NUCLEOTIDE SEQUENCE</scope>
</reference>
<evidence type="ECO:0000313" key="1">
    <source>
        <dbReference type="EMBL" id="GJT60623.1"/>
    </source>
</evidence>
<evidence type="ECO:0000313" key="2">
    <source>
        <dbReference type="Proteomes" id="UP001151760"/>
    </source>
</evidence>
<evidence type="ECO:0008006" key="3">
    <source>
        <dbReference type="Google" id="ProtNLM"/>
    </source>
</evidence>
<dbReference type="PANTHER" id="PTHR46148:SF59">
    <property type="entry name" value="NUCLEOTIDYLTRANSFERASE, RIBONUCLEASE H"/>
    <property type="match status" value="1"/>
</dbReference>
<keyword evidence="2" id="KW-1185">Reference proteome</keyword>